<name>A0ABY5L758_9SPHN</name>
<dbReference type="RefSeq" id="WP_256506476.1">
    <property type="nucleotide sequence ID" value="NZ_CP101740.1"/>
</dbReference>
<evidence type="ECO:0008006" key="5">
    <source>
        <dbReference type="Google" id="ProtNLM"/>
    </source>
</evidence>
<evidence type="ECO:0000256" key="2">
    <source>
        <dbReference type="SAM" id="SignalP"/>
    </source>
</evidence>
<evidence type="ECO:0000256" key="1">
    <source>
        <dbReference type="SAM" id="MobiDB-lite"/>
    </source>
</evidence>
<feature type="signal peptide" evidence="2">
    <location>
        <begin position="1"/>
        <end position="23"/>
    </location>
</feature>
<proteinExistence type="predicted"/>
<dbReference type="PROSITE" id="PS51257">
    <property type="entry name" value="PROKAR_LIPOPROTEIN"/>
    <property type="match status" value="1"/>
</dbReference>
<gene>
    <name evidence="3" type="ORF">NMP03_15915</name>
</gene>
<feature type="compositionally biased region" description="Pro residues" evidence="1">
    <location>
        <begin position="22"/>
        <end position="46"/>
    </location>
</feature>
<organism evidence="3 4">
    <name type="scientific">Sphingomonas qomolangmaensis</name>
    <dbReference type="NCBI Taxonomy" id="2918765"/>
    <lineage>
        <taxon>Bacteria</taxon>
        <taxon>Pseudomonadati</taxon>
        <taxon>Pseudomonadota</taxon>
        <taxon>Alphaproteobacteria</taxon>
        <taxon>Sphingomonadales</taxon>
        <taxon>Sphingomonadaceae</taxon>
        <taxon>Sphingomonas</taxon>
    </lineage>
</organism>
<feature type="region of interest" description="Disordered" evidence="1">
    <location>
        <begin position="21"/>
        <end position="53"/>
    </location>
</feature>
<keyword evidence="4" id="KW-1185">Reference proteome</keyword>
<accession>A0ABY5L758</accession>
<protein>
    <recommendedName>
        <fullName evidence="5">Lipoprotein</fullName>
    </recommendedName>
</protein>
<keyword evidence="2" id="KW-0732">Signal</keyword>
<sequence length="175" mass="18509">MQRILALFVPLALLAGCVSPSRPAPQAPPPARHAPVPPPAPTPPPASSDWRDWPLTAGTWSYSRDAQGSIARFGQPGAEPELSLRCDRSAGALVLSRRGAAPGNAAMTVRTNTSTRALASTPTGGAMTVRLPVRDALIDAMGFSRGRFVVELRPLPVLVVPTWAEFLRVAEDCRG</sequence>
<dbReference type="Proteomes" id="UP001058533">
    <property type="component" value="Chromosome"/>
</dbReference>
<dbReference type="EMBL" id="CP101740">
    <property type="protein sequence ID" value="UUL82632.1"/>
    <property type="molecule type" value="Genomic_DNA"/>
</dbReference>
<evidence type="ECO:0000313" key="4">
    <source>
        <dbReference type="Proteomes" id="UP001058533"/>
    </source>
</evidence>
<reference evidence="3" key="1">
    <citation type="submission" date="2022-07" db="EMBL/GenBank/DDBJ databases">
        <title>Sphingomonas sp. nov., a novel bacterium isolated from the north slope of the Mount Everest.</title>
        <authorList>
            <person name="Cui X."/>
            <person name="Liu Y."/>
        </authorList>
    </citation>
    <scope>NUCLEOTIDE SEQUENCE</scope>
    <source>
        <strain evidence="3">S5-59</strain>
    </source>
</reference>
<feature type="chain" id="PRO_5047469406" description="Lipoprotein" evidence="2">
    <location>
        <begin position="24"/>
        <end position="175"/>
    </location>
</feature>
<evidence type="ECO:0000313" key="3">
    <source>
        <dbReference type="EMBL" id="UUL82632.1"/>
    </source>
</evidence>